<sequence length="130" mass="14025">MYGPRVEPTQDARPGQVPGLTVCSLCTGETLAGTDAAPGGQLGRLRRLERDGVVRLTLVECLDECERGDVVVARRRRAARARSGPVWFERLAGDEATAELGRWLTRGGPGDAAVPTPLEQYRVERGTEPA</sequence>
<name>A0A939LQ49_9CELL</name>
<dbReference type="Proteomes" id="UP000664209">
    <property type="component" value="Unassembled WGS sequence"/>
</dbReference>
<evidence type="ECO:0000313" key="1">
    <source>
        <dbReference type="EMBL" id="MBO1750510.1"/>
    </source>
</evidence>
<organism evidence="1 2">
    <name type="scientific">Actinotalea soli</name>
    <dbReference type="NCBI Taxonomy" id="2819234"/>
    <lineage>
        <taxon>Bacteria</taxon>
        <taxon>Bacillati</taxon>
        <taxon>Actinomycetota</taxon>
        <taxon>Actinomycetes</taxon>
        <taxon>Micrococcales</taxon>
        <taxon>Cellulomonadaceae</taxon>
        <taxon>Actinotalea</taxon>
    </lineage>
</organism>
<dbReference type="AlphaFoldDB" id="A0A939LQ49"/>
<protein>
    <recommendedName>
        <fullName evidence="3">(2Fe-2S) ferredoxin domain-containing protein</fullName>
    </recommendedName>
</protein>
<proteinExistence type="predicted"/>
<dbReference type="EMBL" id="JAGEMK010000001">
    <property type="protein sequence ID" value="MBO1750510.1"/>
    <property type="molecule type" value="Genomic_DNA"/>
</dbReference>
<keyword evidence="2" id="KW-1185">Reference proteome</keyword>
<gene>
    <name evidence="1" type="ORF">J4G33_01700</name>
</gene>
<evidence type="ECO:0000313" key="2">
    <source>
        <dbReference type="Proteomes" id="UP000664209"/>
    </source>
</evidence>
<comment type="caution">
    <text evidence="1">The sequence shown here is derived from an EMBL/GenBank/DDBJ whole genome shotgun (WGS) entry which is preliminary data.</text>
</comment>
<reference evidence="1" key="1">
    <citation type="submission" date="2021-03" db="EMBL/GenBank/DDBJ databases">
        <title>Actinotalea soli sp. nov., isolated from soil.</title>
        <authorList>
            <person name="Ping W."/>
            <person name="Zhang J."/>
        </authorList>
    </citation>
    <scope>NUCLEOTIDE SEQUENCE</scope>
    <source>
        <strain evidence="1">BY-33</strain>
    </source>
</reference>
<evidence type="ECO:0008006" key="3">
    <source>
        <dbReference type="Google" id="ProtNLM"/>
    </source>
</evidence>
<accession>A0A939LQ49</accession>